<feature type="compositionally biased region" description="Acidic residues" evidence="1">
    <location>
        <begin position="726"/>
        <end position="737"/>
    </location>
</feature>
<feature type="compositionally biased region" description="Low complexity" evidence="1">
    <location>
        <begin position="669"/>
        <end position="682"/>
    </location>
</feature>
<feature type="compositionally biased region" description="Polar residues" evidence="1">
    <location>
        <begin position="700"/>
        <end position="716"/>
    </location>
</feature>
<evidence type="ECO:0000313" key="3">
    <source>
        <dbReference type="EMBL" id="KAK0480621.1"/>
    </source>
</evidence>
<feature type="region of interest" description="Disordered" evidence="1">
    <location>
        <begin position="560"/>
        <end position="585"/>
    </location>
</feature>
<feature type="compositionally biased region" description="Low complexity" evidence="1">
    <location>
        <begin position="567"/>
        <end position="585"/>
    </location>
</feature>
<reference evidence="3" key="1">
    <citation type="submission" date="2023-06" db="EMBL/GenBank/DDBJ databases">
        <authorList>
            <consortium name="Lawrence Berkeley National Laboratory"/>
            <person name="Ahrendt S."/>
            <person name="Sahu N."/>
            <person name="Indic B."/>
            <person name="Wong-Bajracharya J."/>
            <person name="Merenyi Z."/>
            <person name="Ke H.-M."/>
            <person name="Monk M."/>
            <person name="Kocsube S."/>
            <person name="Drula E."/>
            <person name="Lipzen A."/>
            <person name="Balint B."/>
            <person name="Henrissat B."/>
            <person name="Andreopoulos B."/>
            <person name="Martin F.M."/>
            <person name="Harder C.B."/>
            <person name="Rigling D."/>
            <person name="Ford K.L."/>
            <person name="Foster G.D."/>
            <person name="Pangilinan J."/>
            <person name="Papanicolaou A."/>
            <person name="Barry K."/>
            <person name="LaButti K."/>
            <person name="Viragh M."/>
            <person name="Koriabine M."/>
            <person name="Yan M."/>
            <person name="Riley R."/>
            <person name="Champramary S."/>
            <person name="Plett K.L."/>
            <person name="Tsai I.J."/>
            <person name="Slot J."/>
            <person name="Sipos G."/>
            <person name="Plett J."/>
            <person name="Nagy L.G."/>
            <person name="Grigoriev I.V."/>
        </authorList>
    </citation>
    <scope>NUCLEOTIDE SEQUENCE</scope>
    <source>
        <strain evidence="3">ICMP 16352</strain>
    </source>
</reference>
<feature type="region of interest" description="Disordered" evidence="1">
    <location>
        <begin position="602"/>
        <end position="637"/>
    </location>
</feature>
<dbReference type="Proteomes" id="UP001175227">
    <property type="component" value="Unassembled WGS sequence"/>
</dbReference>
<feature type="compositionally biased region" description="Low complexity" evidence="1">
    <location>
        <begin position="299"/>
        <end position="324"/>
    </location>
</feature>
<keyword evidence="2" id="KW-1133">Transmembrane helix</keyword>
<comment type="caution">
    <text evidence="3">The sequence shown here is derived from an EMBL/GenBank/DDBJ whole genome shotgun (WGS) entry which is preliminary data.</text>
</comment>
<evidence type="ECO:0000256" key="2">
    <source>
        <dbReference type="SAM" id="Phobius"/>
    </source>
</evidence>
<feature type="compositionally biased region" description="Low complexity" evidence="1">
    <location>
        <begin position="617"/>
        <end position="627"/>
    </location>
</feature>
<proteinExistence type="predicted"/>
<feature type="region of interest" description="Disordered" evidence="1">
    <location>
        <begin position="393"/>
        <end position="424"/>
    </location>
</feature>
<evidence type="ECO:0000313" key="4">
    <source>
        <dbReference type="Proteomes" id="UP001175227"/>
    </source>
</evidence>
<feature type="region of interest" description="Disordered" evidence="1">
    <location>
        <begin position="649"/>
        <end position="682"/>
    </location>
</feature>
<dbReference type="Gene3D" id="2.60.120.260">
    <property type="entry name" value="Galactose-binding domain-like"/>
    <property type="match status" value="2"/>
</dbReference>
<protein>
    <submittedName>
        <fullName evidence="3">Uncharacterized protein</fullName>
    </submittedName>
</protein>
<feature type="region of interest" description="Disordered" evidence="1">
    <location>
        <begin position="299"/>
        <end position="331"/>
    </location>
</feature>
<feature type="compositionally biased region" description="Polar residues" evidence="1">
    <location>
        <begin position="408"/>
        <end position="424"/>
    </location>
</feature>
<organism evidence="3 4">
    <name type="scientific">Armillaria novae-zelandiae</name>
    <dbReference type="NCBI Taxonomy" id="153914"/>
    <lineage>
        <taxon>Eukaryota</taxon>
        <taxon>Fungi</taxon>
        <taxon>Dikarya</taxon>
        <taxon>Basidiomycota</taxon>
        <taxon>Agaricomycotina</taxon>
        <taxon>Agaricomycetes</taxon>
        <taxon>Agaricomycetidae</taxon>
        <taxon>Agaricales</taxon>
        <taxon>Marasmiineae</taxon>
        <taxon>Physalacriaceae</taxon>
        <taxon>Armillaria</taxon>
    </lineage>
</organism>
<evidence type="ECO:0000256" key="1">
    <source>
        <dbReference type="SAM" id="MobiDB-lite"/>
    </source>
</evidence>
<keyword evidence="2" id="KW-0812">Transmembrane</keyword>
<feature type="compositionally biased region" description="Polar residues" evidence="1">
    <location>
        <begin position="656"/>
        <end position="668"/>
    </location>
</feature>
<gene>
    <name evidence="3" type="ORF">IW261DRAFT_1130126</name>
</gene>
<accession>A0AA39PB81</accession>
<sequence>MVNTYTVLVDDNLLNYSPTGSSQWSTGQGHTSQFINSSTHDAARSGLSFAYTFYGTSLAWTGVLWQTEDVSFSISADNGNATTCNTSSGDEESNIYTQLCQVNNLSNGAHTVNVTCRGVDSDSPVSIDYVTYTVDMDSNSDSLPGLSPGMSILIDDNDSLISYNGSWSQNSGDAFKTNGSSGDSIIFSPHGGGVHRSSSAGSRFTFQFSGSAVSIYGVQQSASGNLVASFEIDGSPRNGLNISGSGNNDVALANLPLLSATSLSSGDHEVTVTITEVSGDQMFELDYVVYEPIYRESGATGTSSSFGSGSSTSGSTSSQTGTTKSSEDGGSKGNTGIIVGAVLASLVALAVLSSLAYWWWKRRHHAGRDFEIDGAKEAFQYKIVPTTESSGGAIAGLTSPPPALIAPATSSQSSRDAPSFQNQNVPNLSLDQARAFDTNNVDAHVLSASSRPQEADTPTARAFNSLAYSPPTLSRDIPFVRGQTPQIHQHSTALSNTQAHPGEIVFATTVPGTGNRRRSPHSTNDDPPPVPSKTITGTARLSLPPDRDVIASQSAILEKIKPPSPEPSASVPPSAFPSASFSPVPSQSAKLNEVYANRRRASLDGPSLGTASTMIPSQKSQGTNSQSNGGGRTGSVSVADNVISSQSTKLEEIQDQLRQNSGSTSPTGALSPTSSASLRSPFSSAIASQAAILSKRRELMQTSATPSSGSEASATTPAHDARDEAGEAQDLEEEEQVAELRRRNEMLVREIARLSDLPPPAYSPDSS</sequence>
<dbReference type="EMBL" id="JAUEPR010000009">
    <property type="protein sequence ID" value="KAK0480621.1"/>
    <property type="molecule type" value="Genomic_DNA"/>
</dbReference>
<keyword evidence="2" id="KW-0472">Membrane</keyword>
<feature type="region of interest" description="Disordered" evidence="1">
    <location>
        <begin position="508"/>
        <end position="546"/>
    </location>
</feature>
<dbReference type="AlphaFoldDB" id="A0AA39PB81"/>
<name>A0AA39PB81_9AGAR</name>
<feature type="region of interest" description="Disordered" evidence="1">
    <location>
        <begin position="697"/>
        <end position="737"/>
    </location>
</feature>
<feature type="transmembrane region" description="Helical" evidence="2">
    <location>
        <begin position="337"/>
        <end position="360"/>
    </location>
</feature>
<keyword evidence="4" id="KW-1185">Reference proteome</keyword>